<keyword evidence="1" id="KW-0670">Pyruvate</keyword>
<name>A0AA86TKD9_9EUKA</name>
<gene>
    <name evidence="2" type="ORF">HINF_LOCUS60772</name>
    <name evidence="1" type="ORF">HINF_LOCUS7516</name>
</gene>
<proteinExistence type="predicted"/>
<keyword evidence="3" id="KW-1185">Reference proteome</keyword>
<dbReference type="EMBL" id="CAXDID020000358">
    <property type="protein sequence ID" value="CAL6081980.1"/>
    <property type="molecule type" value="Genomic_DNA"/>
</dbReference>
<evidence type="ECO:0000313" key="3">
    <source>
        <dbReference type="Proteomes" id="UP001642409"/>
    </source>
</evidence>
<dbReference type="EMBL" id="CATOUU010000187">
    <property type="protein sequence ID" value="CAI9919871.1"/>
    <property type="molecule type" value="Genomic_DNA"/>
</dbReference>
<evidence type="ECO:0000313" key="2">
    <source>
        <dbReference type="EMBL" id="CAL6081980.1"/>
    </source>
</evidence>
<dbReference type="AlphaFoldDB" id="A0AA86TKD9"/>
<comment type="caution">
    <text evidence="1">The sequence shown here is derived from an EMBL/GenBank/DDBJ whole genome shotgun (WGS) entry which is preliminary data.</text>
</comment>
<reference evidence="1" key="1">
    <citation type="submission" date="2023-06" db="EMBL/GenBank/DDBJ databases">
        <authorList>
            <person name="Kurt Z."/>
        </authorList>
    </citation>
    <scope>NUCLEOTIDE SEQUENCE</scope>
</reference>
<reference evidence="2 3" key="2">
    <citation type="submission" date="2024-07" db="EMBL/GenBank/DDBJ databases">
        <authorList>
            <person name="Akdeniz Z."/>
        </authorList>
    </citation>
    <scope>NUCLEOTIDE SEQUENCE [LARGE SCALE GENOMIC DNA]</scope>
</reference>
<accession>A0AA86TKD9</accession>
<evidence type="ECO:0000313" key="1">
    <source>
        <dbReference type="EMBL" id="CAI9919871.1"/>
    </source>
</evidence>
<dbReference type="Proteomes" id="UP001642409">
    <property type="component" value="Unassembled WGS sequence"/>
</dbReference>
<organism evidence="1">
    <name type="scientific">Hexamita inflata</name>
    <dbReference type="NCBI Taxonomy" id="28002"/>
    <lineage>
        <taxon>Eukaryota</taxon>
        <taxon>Metamonada</taxon>
        <taxon>Diplomonadida</taxon>
        <taxon>Hexamitidae</taxon>
        <taxon>Hexamitinae</taxon>
        <taxon>Hexamita</taxon>
    </lineage>
</organism>
<sequence>MLSNLLSNENRFVQLSTIRPEESVVLAQDLQKFIDERFARYEALTK</sequence>
<protein>
    <submittedName>
        <fullName evidence="1">Pyruvate-flavodoxin oxidoreductase 4</fullName>
    </submittedName>
    <submittedName>
        <fullName evidence="2">Pyruvate-flavodoxin_oxidoreductase 4</fullName>
    </submittedName>
</protein>